<sequence length="196" mass="21204">MARAETKERLLQAVVHTLASVGYGKTTARAIAKTGGFAPGVIYYHYTDLDDLFVETARFTSARRLERYQAETKDFTGAADLAIRLRSLYEEDTAEGHIAAIQELVAAAVASPRLAAQVKEETARWQEFAESVIHKLLAGSPIADIVPVPELASAAVATYLGLEMLSHLHADRTGPEQMFQAAHRLALLIDSLGGGN</sequence>
<accession>A0A8J3QFI0</accession>
<dbReference type="InterPro" id="IPR036271">
    <property type="entry name" value="Tet_transcr_reg_TetR-rel_C_sf"/>
</dbReference>
<dbReference type="InterPro" id="IPR001647">
    <property type="entry name" value="HTH_TetR"/>
</dbReference>
<dbReference type="AlphaFoldDB" id="A0A8J3QFI0"/>
<dbReference type="Pfam" id="PF00440">
    <property type="entry name" value="TetR_N"/>
    <property type="match status" value="1"/>
</dbReference>
<feature type="DNA-binding region" description="H-T-H motif" evidence="4">
    <location>
        <begin position="27"/>
        <end position="46"/>
    </location>
</feature>
<evidence type="ECO:0000259" key="5">
    <source>
        <dbReference type="PROSITE" id="PS50977"/>
    </source>
</evidence>
<dbReference type="PANTHER" id="PTHR47506">
    <property type="entry name" value="TRANSCRIPTIONAL REGULATORY PROTEIN"/>
    <property type="match status" value="1"/>
</dbReference>
<name>A0A8J3QFI0_9ACTN</name>
<evidence type="ECO:0000313" key="6">
    <source>
        <dbReference type="EMBL" id="GIH08660.1"/>
    </source>
</evidence>
<dbReference type="Proteomes" id="UP000612899">
    <property type="component" value="Unassembled WGS sequence"/>
</dbReference>
<dbReference type="Gene3D" id="1.10.357.10">
    <property type="entry name" value="Tetracycline Repressor, domain 2"/>
    <property type="match status" value="1"/>
</dbReference>
<evidence type="ECO:0000256" key="1">
    <source>
        <dbReference type="ARBA" id="ARBA00023015"/>
    </source>
</evidence>
<proteinExistence type="predicted"/>
<dbReference type="GO" id="GO:0003677">
    <property type="term" value="F:DNA binding"/>
    <property type="evidence" value="ECO:0007669"/>
    <property type="project" value="UniProtKB-UniRule"/>
</dbReference>
<dbReference type="RefSeq" id="WP_203912411.1">
    <property type="nucleotide sequence ID" value="NZ_BONY01000053.1"/>
</dbReference>
<keyword evidence="3" id="KW-0804">Transcription</keyword>
<evidence type="ECO:0000256" key="3">
    <source>
        <dbReference type="ARBA" id="ARBA00023163"/>
    </source>
</evidence>
<keyword evidence="1" id="KW-0805">Transcription regulation</keyword>
<comment type="caution">
    <text evidence="6">The sequence shown here is derived from an EMBL/GenBank/DDBJ whole genome shotgun (WGS) entry which is preliminary data.</text>
</comment>
<dbReference type="SUPFAM" id="SSF46689">
    <property type="entry name" value="Homeodomain-like"/>
    <property type="match status" value="1"/>
</dbReference>
<dbReference type="SUPFAM" id="SSF48498">
    <property type="entry name" value="Tetracyclin repressor-like, C-terminal domain"/>
    <property type="match status" value="1"/>
</dbReference>
<protein>
    <recommendedName>
        <fullName evidence="5">HTH tetR-type domain-containing protein</fullName>
    </recommendedName>
</protein>
<keyword evidence="7" id="KW-1185">Reference proteome</keyword>
<organism evidence="6 7">
    <name type="scientific">Rhizocola hellebori</name>
    <dbReference type="NCBI Taxonomy" id="1392758"/>
    <lineage>
        <taxon>Bacteria</taxon>
        <taxon>Bacillati</taxon>
        <taxon>Actinomycetota</taxon>
        <taxon>Actinomycetes</taxon>
        <taxon>Micromonosporales</taxon>
        <taxon>Micromonosporaceae</taxon>
        <taxon>Rhizocola</taxon>
    </lineage>
</organism>
<evidence type="ECO:0000256" key="2">
    <source>
        <dbReference type="ARBA" id="ARBA00023125"/>
    </source>
</evidence>
<dbReference type="InterPro" id="IPR009057">
    <property type="entry name" value="Homeodomain-like_sf"/>
</dbReference>
<evidence type="ECO:0000256" key="4">
    <source>
        <dbReference type="PROSITE-ProRule" id="PRU00335"/>
    </source>
</evidence>
<dbReference type="EMBL" id="BONY01000053">
    <property type="protein sequence ID" value="GIH08660.1"/>
    <property type="molecule type" value="Genomic_DNA"/>
</dbReference>
<dbReference type="PROSITE" id="PS50977">
    <property type="entry name" value="HTH_TETR_2"/>
    <property type="match status" value="1"/>
</dbReference>
<feature type="domain" description="HTH tetR-type" evidence="5">
    <location>
        <begin position="4"/>
        <end position="64"/>
    </location>
</feature>
<keyword evidence="2 4" id="KW-0238">DNA-binding</keyword>
<evidence type="ECO:0000313" key="7">
    <source>
        <dbReference type="Proteomes" id="UP000612899"/>
    </source>
</evidence>
<dbReference type="PANTHER" id="PTHR47506:SF6">
    <property type="entry name" value="HTH-TYPE TRANSCRIPTIONAL REPRESSOR NEMR"/>
    <property type="match status" value="1"/>
</dbReference>
<reference evidence="6" key="1">
    <citation type="submission" date="2021-01" db="EMBL/GenBank/DDBJ databases">
        <title>Whole genome shotgun sequence of Rhizocola hellebori NBRC 109834.</title>
        <authorList>
            <person name="Komaki H."/>
            <person name="Tamura T."/>
        </authorList>
    </citation>
    <scope>NUCLEOTIDE SEQUENCE</scope>
    <source>
        <strain evidence="6">NBRC 109834</strain>
    </source>
</reference>
<gene>
    <name evidence="6" type="ORF">Rhe02_67270</name>
</gene>